<evidence type="ECO:0000256" key="5">
    <source>
        <dbReference type="HAMAP-Rule" id="MF_00014"/>
    </source>
</evidence>
<dbReference type="Pfam" id="PF24986">
    <property type="entry name" value="PRC_RimM"/>
    <property type="match status" value="1"/>
</dbReference>
<comment type="subunit">
    <text evidence="5">Binds ribosomal protein uS19.</text>
</comment>
<dbReference type="InterPro" id="IPR009000">
    <property type="entry name" value="Transl_B-barrel_sf"/>
</dbReference>
<dbReference type="Gene3D" id="2.40.30.60">
    <property type="entry name" value="RimM"/>
    <property type="match status" value="1"/>
</dbReference>
<organism evidence="8 9">
    <name type="scientific">Trueperella pyogenes</name>
    <dbReference type="NCBI Taxonomy" id="1661"/>
    <lineage>
        <taxon>Bacteria</taxon>
        <taxon>Bacillati</taxon>
        <taxon>Actinomycetota</taxon>
        <taxon>Actinomycetes</taxon>
        <taxon>Actinomycetales</taxon>
        <taxon>Actinomycetaceae</taxon>
        <taxon>Trueperella</taxon>
    </lineage>
</organism>
<feature type="domain" description="RimM N-terminal" evidence="6">
    <location>
        <begin position="5"/>
        <end position="85"/>
    </location>
</feature>
<dbReference type="HAMAP" id="MF_00014">
    <property type="entry name" value="Ribosome_mat_RimM"/>
    <property type="match status" value="1"/>
</dbReference>
<evidence type="ECO:0000256" key="4">
    <source>
        <dbReference type="ARBA" id="ARBA00023186"/>
    </source>
</evidence>
<dbReference type="Pfam" id="PF01782">
    <property type="entry name" value="RimM"/>
    <property type="match status" value="1"/>
</dbReference>
<dbReference type="PANTHER" id="PTHR33692:SF1">
    <property type="entry name" value="RIBOSOME MATURATION FACTOR RIMM"/>
    <property type="match status" value="1"/>
</dbReference>
<keyword evidence="2 5" id="KW-0690">Ribosome biogenesis</keyword>
<sequence length="184" mass="20062">MQLIVAIVGPAHGLKGEVKLDVRTDDPDRRLAVGATLETDPADMGPVTIASRREYKGIEYVRFAEYSDRTSAESLRGLKLVIESDEDEMEEDAWFPHELKGLEALDPEGYELGIVVGLQPMPAQDLLIVREPDGVITRVPFVKEIVTEVDLEDNCVIIDAPAGLFSSDELVISEETGGKAGNAL</sequence>
<evidence type="ECO:0000259" key="6">
    <source>
        <dbReference type="Pfam" id="PF01782"/>
    </source>
</evidence>
<keyword evidence="4 5" id="KW-0143">Chaperone</keyword>
<dbReference type="GO" id="GO:0005840">
    <property type="term" value="C:ribosome"/>
    <property type="evidence" value="ECO:0007669"/>
    <property type="project" value="InterPro"/>
</dbReference>
<evidence type="ECO:0000256" key="2">
    <source>
        <dbReference type="ARBA" id="ARBA00022517"/>
    </source>
</evidence>
<protein>
    <recommendedName>
        <fullName evidence="5">Ribosome maturation factor RimM</fullName>
    </recommendedName>
</protein>
<evidence type="ECO:0000259" key="7">
    <source>
        <dbReference type="Pfam" id="PF24986"/>
    </source>
</evidence>
<dbReference type="InterPro" id="IPR011033">
    <property type="entry name" value="PRC_barrel-like_sf"/>
</dbReference>
<dbReference type="GO" id="GO:0042274">
    <property type="term" value="P:ribosomal small subunit biogenesis"/>
    <property type="evidence" value="ECO:0007669"/>
    <property type="project" value="UniProtKB-UniRule"/>
</dbReference>
<comment type="domain">
    <text evidence="5">The PRC barrel domain binds ribosomal protein uS19.</text>
</comment>
<dbReference type="InterPro" id="IPR002676">
    <property type="entry name" value="RimM_N"/>
</dbReference>
<dbReference type="RefSeq" id="WP_108725962.1">
    <property type="nucleotide sequence ID" value="NZ_CP029001.1"/>
</dbReference>
<comment type="similarity">
    <text evidence="5">Belongs to the RimM family.</text>
</comment>
<proteinExistence type="inferred from homology"/>
<evidence type="ECO:0000313" key="9">
    <source>
        <dbReference type="Proteomes" id="UP000275951"/>
    </source>
</evidence>
<dbReference type="Gene3D" id="2.30.30.240">
    <property type="entry name" value="PRC-barrel domain"/>
    <property type="match status" value="1"/>
</dbReference>
<gene>
    <name evidence="5 8" type="primary">rimM</name>
    <name evidence="8" type="ORF">EBQ10_10905</name>
</gene>
<dbReference type="InterPro" id="IPR036976">
    <property type="entry name" value="RimM_N_sf"/>
</dbReference>
<dbReference type="Proteomes" id="UP000275951">
    <property type="component" value="Chromosome"/>
</dbReference>
<accession>A0A3Q9GIS5</accession>
<evidence type="ECO:0000256" key="3">
    <source>
        <dbReference type="ARBA" id="ARBA00022552"/>
    </source>
</evidence>
<evidence type="ECO:0000313" key="8">
    <source>
        <dbReference type="EMBL" id="AZR07740.1"/>
    </source>
</evidence>
<dbReference type="GO" id="GO:0043022">
    <property type="term" value="F:ribosome binding"/>
    <property type="evidence" value="ECO:0007669"/>
    <property type="project" value="InterPro"/>
</dbReference>
<comment type="function">
    <text evidence="5">An accessory protein needed during the final step in the assembly of 30S ribosomal subunit, possibly for assembly of the head region. Essential for efficient processing of 16S rRNA. May be needed both before and after RbfA during the maturation of 16S rRNA. It has affinity for free ribosomal 30S subunits but not for 70S ribosomes.</text>
</comment>
<reference evidence="8 9" key="1">
    <citation type="submission" date="2018-11" db="EMBL/GenBank/DDBJ databases">
        <title>Multidrug-resistant genes are associated with an 42-kb island TGI1 carrying a complex class 1 integron in a Trueperella pyogenes.</title>
        <authorList>
            <person name="Dong W."/>
        </authorList>
    </citation>
    <scope>NUCLEOTIDE SEQUENCE [LARGE SCALE GENOMIC DNA]</scope>
    <source>
        <strain evidence="8 9">TP4</strain>
    </source>
</reference>
<comment type="subcellular location">
    <subcellularLocation>
        <location evidence="5">Cytoplasm</location>
    </subcellularLocation>
</comment>
<keyword evidence="3 5" id="KW-0698">rRNA processing</keyword>
<keyword evidence="1 5" id="KW-0963">Cytoplasm</keyword>
<dbReference type="SUPFAM" id="SSF50346">
    <property type="entry name" value="PRC-barrel domain"/>
    <property type="match status" value="1"/>
</dbReference>
<dbReference type="PANTHER" id="PTHR33692">
    <property type="entry name" value="RIBOSOME MATURATION FACTOR RIMM"/>
    <property type="match status" value="1"/>
</dbReference>
<dbReference type="InterPro" id="IPR011961">
    <property type="entry name" value="RimM"/>
</dbReference>
<dbReference type="SUPFAM" id="SSF50447">
    <property type="entry name" value="Translation proteins"/>
    <property type="match status" value="1"/>
</dbReference>
<dbReference type="GO" id="GO:0006364">
    <property type="term" value="P:rRNA processing"/>
    <property type="evidence" value="ECO:0007669"/>
    <property type="project" value="UniProtKB-UniRule"/>
</dbReference>
<dbReference type="AlphaFoldDB" id="A0A3Q9GIS5"/>
<feature type="domain" description="Ribosome maturation factor RimM PRC barrel" evidence="7">
    <location>
        <begin position="97"/>
        <end position="164"/>
    </location>
</feature>
<dbReference type="EMBL" id="CP033905">
    <property type="protein sequence ID" value="AZR07740.1"/>
    <property type="molecule type" value="Genomic_DNA"/>
</dbReference>
<dbReference type="GO" id="GO:0005737">
    <property type="term" value="C:cytoplasm"/>
    <property type="evidence" value="ECO:0007669"/>
    <property type="project" value="UniProtKB-SubCell"/>
</dbReference>
<dbReference type="InterPro" id="IPR056792">
    <property type="entry name" value="PRC_RimM"/>
</dbReference>
<evidence type="ECO:0000256" key="1">
    <source>
        <dbReference type="ARBA" id="ARBA00022490"/>
    </source>
</evidence>
<name>A0A3Q9GIS5_9ACTO</name>
<dbReference type="NCBIfam" id="TIGR02273">
    <property type="entry name" value="16S_RimM"/>
    <property type="match status" value="1"/>
</dbReference>